<proteinExistence type="predicted"/>
<dbReference type="PANTHER" id="PTHR19869">
    <property type="entry name" value="SPERMATID WD-REPEAT PROTEIN"/>
    <property type="match status" value="1"/>
</dbReference>
<feature type="repeat" description="WD" evidence="1">
    <location>
        <begin position="153"/>
        <end position="182"/>
    </location>
</feature>
<dbReference type="PANTHER" id="PTHR19869:SF1">
    <property type="entry name" value="WD REPEAT-CONTAINING PROTEIN 31"/>
    <property type="match status" value="1"/>
</dbReference>
<dbReference type="PROSITE" id="PS50082">
    <property type="entry name" value="WD_REPEATS_2"/>
    <property type="match status" value="1"/>
</dbReference>
<comment type="caution">
    <text evidence="3">The sequence shown here is derived from an EMBL/GenBank/DDBJ whole genome shotgun (WGS) entry which is preliminary data.</text>
</comment>
<dbReference type="SMART" id="SM00320">
    <property type="entry name" value="WD40"/>
    <property type="match status" value="5"/>
</dbReference>
<keyword evidence="1" id="KW-0853">WD repeat</keyword>
<dbReference type="EMBL" id="VLTM01000011">
    <property type="protein sequence ID" value="KAA0165734.1"/>
    <property type="molecule type" value="Genomic_DNA"/>
</dbReference>
<gene>
    <name evidence="3" type="ORF">FNF31_01711</name>
</gene>
<accession>A0A5A8DM15</accession>
<protein>
    <submittedName>
        <fullName evidence="3">Uncharacterized protein</fullName>
    </submittedName>
</protein>
<reference evidence="3 4" key="1">
    <citation type="submission" date="2019-07" db="EMBL/GenBank/DDBJ databases">
        <title>Genomes of Cafeteria roenbergensis.</title>
        <authorList>
            <person name="Fischer M.G."/>
            <person name="Hackl T."/>
            <person name="Roman M."/>
        </authorList>
    </citation>
    <scope>NUCLEOTIDE SEQUENCE [LARGE SCALE GENOMIC DNA]</scope>
    <source>
        <strain evidence="3 4">Cflag</strain>
    </source>
</reference>
<dbReference type="InterPro" id="IPR040066">
    <property type="entry name" value="WDR31"/>
</dbReference>
<dbReference type="AlphaFoldDB" id="A0A5A8DM15"/>
<evidence type="ECO:0000256" key="1">
    <source>
        <dbReference type="PROSITE-ProRule" id="PRU00221"/>
    </source>
</evidence>
<dbReference type="InterPro" id="IPR015943">
    <property type="entry name" value="WD40/YVTN_repeat-like_dom_sf"/>
</dbReference>
<evidence type="ECO:0000313" key="3">
    <source>
        <dbReference type="EMBL" id="KAA0165734.1"/>
    </source>
</evidence>
<dbReference type="Proteomes" id="UP000325113">
    <property type="component" value="Unassembled WGS sequence"/>
</dbReference>
<evidence type="ECO:0000313" key="4">
    <source>
        <dbReference type="Proteomes" id="UP000325113"/>
    </source>
</evidence>
<dbReference type="InterPro" id="IPR036322">
    <property type="entry name" value="WD40_repeat_dom_sf"/>
</dbReference>
<name>A0A5A8DM15_CAFRO</name>
<dbReference type="SUPFAM" id="SSF50978">
    <property type="entry name" value="WD40 repeat-like"/>
    <property type="match status" value="1"/>
</dbReference>
<feature type="compositionally biased region" description="Polar residues" evidence="2">
    <location>
        <begin position="1"/>
        <end position="10"/>
    </location>
</feature>
<dbReference type="InterPro" id="IPR001680">
    <property type="entry name" value="WD40_rpt"/>
</dbReference>
<sequence>MGCCASSSGPSEPAGFRGYEAHGLQQRQLQPDEELAVPDRSKALPRLPRPADWRPVSLATGPGTTFLAGGSNGTLAWYDAATASLLGEASLGGRSASNCTASAPSGPVPTCVASSPGKAITVWRLNAPGGASADSSDALELVASADAVKGERVSGVDISADARLVVTASKETFVRLWDVERGMAPSGRASASRNTATCVKLFPGSTIGRALVAQGSEDLRVRLWDVRSPSAAVATTGTMHMCTCSLALAGYVYFPLSIDIHPNGRHILTSSRGVSGLGGEARVWDVRMPSAPLEVAAAAAEATELFSAPVVSPAAVDSPRLGPGVQVAVYSGHDADAGGCAWMPPAAALASGIPGSFATASTDCTVRLWQPRPDSDGTRHADSDESAECIFRHVDSASLGFTQLCWLGDSMASSAVVTSSDGSLRVLEVSPEGRLAMTAELADEPDEASE</sequence>
<dbReference type="Pfam" id="PF00400">
    <property type="entry name" value="WD40"/>
    <property type="match status" value="2"/>
</dbReference>
<dbReference type="Gene3D" id="2.130.10.10">
    <property type="entry name" value="YVTN repeat-like/Quinoprotein amine dehydrogenase"/>
    <property type="match status" value="2"/>
</dbReference>
<feature type="region of interest" description="Disordered" evidence="2">
    <location>
        <begin position="1"/>
        <end position="34"/>
    </location>
</feature>
<organism evidence="3 4">
    <name type="scientific">Cafeteria roenbergensis</name>
    <name type="common">Marine flagellate</name>
    <dbReference type="NCBI Taxonomy" id="33653"/>
    <lineage>
        <taxon>Eukaryota</taxon>
        <taxon>Sar</taxon>
        <taxon>Stramenopiles</taxon>
        <taxon>Bigyra</taxon>
        <taxon>Opalozoa</taxon>
        <taxon>Bicosoecida</taxon>
        <taxon>Cafeteriaceae</taxon>
        <taxon>Cafeteria</taxon>
    </lineage>
</organism>
<evidence type="ECO:0000256" key="2">
    <source>
        <dbReference type="SAM" id="MobiDB-lite"/>
    </source>
</evidence>